<dbReference type="Proteomes" id="UP000478052">
    <property type="component" value="Unassembled WGS sequence"/>
</dbReference>
<proteinExistence type="predicted"/>
<protein>
    <recommendedName>
        <fullName evidence="4">DUF4371 domain-containing protein</fullName>
    </recommendedName>
</protein>
<dbReference type="SUPFAM" id="SSF53098">
    <property type="entry name" value="Ribonuclease H-like"/>
    <property type="match status" value="1"/>
</dbReference>
<comment type="caution">
    <text evidence="2">The sequence shown here is derived from an EMBL/GenBank/DDBJ whole genome shotgun (WGS) entry which is preliminary data.</text>
</comment>
<dbReference type="PANTHER" id="PTHR37162:SF1">
    <property type="entry name" value="BED-TYPE DOMAIN-CONTAINING PROTEIN"/>
    <property type="match status" value="1"/>
</dbReference>
<evidence type="ECO:0000256" key="1">
    <source>
        <dbReference type="SAM" id="MobiDB-lite"/>
    </source>
</evidence>
<reference evidence="2 3" key="1">
    <citation type="submission" date="2019-08" db="EMBL/GenBank/DDBJ databases">
        <title>Whole genome of Aphis craccivora.</title>
        <authorList>
            <person name="Voronova N.V."/>
            <person name="Shulinski R.S."/>
            <person name="Bandarenka Y.V."/>
            <person name="Zhorov D.G."/>
            <person name="Warner D."/>
        </authorList>
    </citation>
    <scope>NUCLEOTIDE SEQUENCE [LARGE SCALE GENOMIC DNA]</scope>
    <source>
        <strain evidence="2">180601</strain>
        <tissue evidence="2">Whole Body</tissue>
    </source>
</reference>
<organism evidence="2 3">
    <name type="scientific">Aphis craccivora</name>
    <name type="common">Cowpea aphid</name>
    <dbReference type="NCBI Taxonomy" id="307492"/>
    <lineage>
        <taxon>Eukaryota</taxon>
        <taxon>Metazoa</taxon>
        <taxon>Ecdysozoa</taxon>
        <taxon>Arthropoda</taxon>
        <taxon>Hexapoda</taxon>
        <taxon>Insecta</taxon>
        <taxon>Pterygota</taxon>
        <taxon>Neoptera</taxon>
        <taxon>Paraneoptera</taxon>
        <taxon>Hemiptera</taxon>
        <taxon>Sternorrhyncha</taxon>
        <taxon>Aphidomorpha</taxon>
        <taxon>Aphidoidea</taxon>
        <taxon>Aphididae</taxon>
        <taxon>Aphidini</taxon>
        <taxon>Aphis</taxon>
        <taxon>Aphis</taxon>
    </lineage>
</organism>
<name>A0A6G0VTJ1_APHCR</name>
<evidence type="ECO:0000313" key="2">
    <source>
        <dbReference type="EMBL" id="KAF0708749.1"/>
    </source>
</evidence>
<dbReference type="InterPro" id="IPR012337">
    <property type="entry name" value="RNaseH-like_sf"/>
</dbReference>
<evidence type="ECO:0000313" key="3">
    <source>
        <dbReference type="Proteomes" id="UP000478052"/>
    </source>
</evidence>
<sequence length="460" mass="53158">MDGAKLAHVRFPLATPLSRTLRGPAINVCEEHLTESESTESDPEKNATPKKKRQTRNELKYEKHNKQKYSSSWDLNPKFQKWIKPPTKTSCIVKNVIGKVHKESLVNILKCTKFSVLTNESTDISCVKHACIVVRYFNSKLGQICGHFYNLSPVFEPKDYEKVKEGATGKNLFESLIKSFQHNYIPLENIIGFASDGCNSMMGSKNSVASRMKEHFIGIVIMKCICHSLHLCASEACKHLPKRCEDLARNVYSYFAMSSKRTSEFIQFQEFCDVKIHKLLHPSQTRWLSLNLVVSRLLEQWQPLLLFFKDKVLVERVSSVEHILNCLNDPLIKLYFMLLDYLLPKFTSLNTYFQSSKVVITDLHDIMTSTYKEFLLLYMNSSSLMVLNFIILTRKLFKPKTALLLSTRKEYPSLFPILALLPRITKNNDDFIQKVDDEWRLLPNLNIPEDIKTIEDPDLF</sequence>
<dbReference type="EMBL" id="VUJU01012094">
    <property type="protein sequence ID" value="KAF0708749.1"/>
    <property type="molecule type" value="Genomic_DNA"/>
</dbReference>
<gene>
    <name evidence="2" type="ORF">FWK35_00033002</name>
</gene>
<feature type="region of interest" description="Disordered" evidence="1">
    <location>
        <begin position="33"/>
        <end position="57"/>
    </location>
</feature>
<keyword evidence="3" id="KW-1185">Reference proteome</keyword>
<evidence type="ECO:0008006" key="4">
    <source>
        <dbReference type="Google" id="ProtNLM"/>
    </source>
</evidence>
<dbReference type="PANTHER" id="PTHR37162">
    <property type="entry name" value="HAT FAMILY DIMERISATION DOMAINCONTAINING PROTEIN-RELATED"/>
    <property type="match status" value="1"/>
</dbReference>
<accession>A0A6G0VTJ1</accession>
<dbReference type="OrthoDB" id="6617543at2759"/>
<dbReference type="AlphaFoldDB" id="A0A6G0VTJ1"/>